<protein>
    <submittedName>
        <fullName evidence="1">Uncharacterized protein</fullName>
    </submittedName>
</protein>
<dbReference type="Proteomes" id="UP000886817">
    <property type="component" value="Unassembled WGS sequence"/>
</dbReference>
<evidence type="ECO:0000313" key="2">
    <source>
        <dbReference type="Proteomes" id="UP000886817"/>
    </source>
</evidence>
<accession>A0A9D1WH26</accession>
<proteinExistence type="predicted"/>
<sequence>MGAVKITYGKPGAGYQRGKVTVSRHQEAVIFSCEEEYPEELVQRKEKTAALIGELQKVIEAQGGLVGHIKAYLEESGCSVSLSGTGGPVTEQETFCRKVKLYFTAIAFAVEEEEICEFLNRKLE</sequence>
<reference evidence="1" key="1">
    <citation type="journal article" date="2021" name="PeerJ">
        <title>Extensive microbial diversity within the chicken gut microbiome revealed by metagenomics and culture.</title>
        <authorList>
            <person name="Gilroy R."/>
            <person name="Ravi A."/>
            <person name="Getino M."/>
            <person name="Pursley I."/>
            <person name="Horton D.L."/>
            <person name="Alikhan N.F."/>
            <person name="Baker D."/>
            <person name="Gharbi K."/>
            <person name="Hall N."/>
            <person name="Watson M."/>
            <person name="Adriaenssens E.M."/>
            <person name="Foster-Nyarko E."/>
            <person name="Jarju S."/>
            <person name="Secka A."/>
            <person name="Antonio M."/>
            <person name="Oren A."/>
            <person name="Chaudhuri R.R."/>
            <person name="La Ragione R."/>
            <person name="Hildebrand F."/>
            <person name="Pallen M.J."/>
        </authorList>
    </citation>
    <scope>NUCLEOTIDE SEQUENCE</scope>
    <source>
        <strain evidence="1">ChiSjej1B19-8411</strain>
    </source>
</reference>
<organism evidence="1 2">
    <name type="scientific">Candidatus Blautia gallistercoris</name>
    <dbReference type="NCBI Taxonomy" id="2838490"/>
    <lineage>
        <taxon>Bacteria</taxon>
        <taxon>Bacillati</taxon>
        <taxon>Bacillota</taxon>
        <taxon>Clostridia</taxon>
        <taxon>Lachnospirales</taxon>
        <taxon>Lachnospiraceae</taxon>
        <taxon>Blautia</taxon>
    </lineage>
</organism>
<dbReference type="AlphaFoldDB" id="A0A9D1WH26"/>
<reference evidence="1" key="2">
    <citation type="submission" date="2021-04" db="EMBL/GenBank/DDBJ databases">
        <authorList>
            <person name="Gilroy R."/>
        </authorList>
    </citation>
    <scope>NUCLEOTIDE SEQUENCE</scope>
    <source>
        <strain evidence="1">ChiSjej1B19-8411</strain>
    </source>
</reference>
<evidence type="ECO:0000313" key="1">
    <source>
        <dbReference type="EMBL" id="HIX59041.1"/>
    </source>
</evidence>
<dbReference type="EMBL" id="DXEX01000113">
    <property type="protein sequence ID" value="HIX59041.1"/>
    <property type="molecule type" value="Genomic_DNA"/>
</dbReference>
<gene>
    <name evidence="1" type="ORF">IAA45_04910</name>
</gene>
<name>A0A9D1WH26_9FIRM</name>
<comment type="caution">
    <text evidence="1">The sequence shown here is derived from an EMBL/GenBank/DDBJ whole genome shotgun (WGS) entry which is preliminary data.</text>
</comment>